<evidence type="ECO:0000256" key="2">
    <source>
        <dbReference type="ARBA" id="ARBA00023015"/>
    </source>
</evidence>
<dbReference type="InterPro" id="IPR058163">
    <property type="entry name" value="LysR-type_TF_proteobact-type"/>
</dbReference>
<dbReference type="InterPro" id="IPR000847">
    <property type="entry name" value="LysR_HTH_N"/>
</dbReference>
<dbReference type="RefSeq" id="WP_252251990.1">
    <property type="nucleotide sequence ID" value="NZ_CP098735.1"/>
</dbReference>
<dbReference type="PANTHER" id="PTHR30537:SF72">
    <property type="entry name" value="LYSR FAMILY TRANSCRIPTIONAL REGULATOR"/>
    <property type="match status" value="1"/>
</dbReference>
<comment type="similarity">
    <text evidence="1">Belongs to the LysR transcriptional regulatory family.</text>
</comment>
<dbReference type="Gene3D" id="3.40.190.290">
    <property type="match status" value="1"/>
</dbReference>
<dbReference type="CDD" id="cd08472">
    <property type="entry name" value="PBP2_CrgA_like_3"/>
    <property type="match status" value="1"/>
</dbReference>
<dbReference type="InterPro" id="IPR036390">
    <property type="entry name" value="WH_DNA-bd_sf"/>
</dbReference>
<dbReference type="InterPro" id="IPR005119">
    <property type="entry name" value="LysR_subst-bd"/>
</dbReference>
<sequence>MDRLDQYRVFVRVAEMGSFIKAAHALDLPRTTVSAAIQQREQGIGVRLLHRTTRQVQLTADGMLLLDRVRPLLGEADDIDQMFRASQRAVSGRLHVDMPSRIARRLVAPALRNLFRRYPRLQLVMGSTDRAIDLVREGVDCAIRVGTLQDSSLVAHRLGMLTLVNCASPEYLHEYGMPAHPGDLSQGHWAVGYAAPTTGRELPWEYMSLGTLQYASIPSRVVVNNAESYIACCAAGIGLIQIPRFDVQHLLDRGRLVEVMPEFRPPPMPISLIYPHRGHRSRRVGAFIEWFEELIHPHLEA</sequence>
<feature type="domain" description="HTH lysR-type" evidence="5">
    <location>
        <begin position="1"/>
        <end position="59"/>
    </location>
</feature>
<dbReference type="EMBL" id="CP098735">
    <property type="protein sequence ID" value="USE77740.1"/>
    <property type="molecule type" value="Genomic_DNA"/>
</dbReference>
<organism evidence="6 7">
    <name type="scientific">Cupriavidus gilardii</name>
    <dbReference type="NCBI Taxonomy" id="82541"/>
    <lineage>
        <taxon>Bacteria</taxon>
        <taxon>Pseudomonadati</taxon>
        <taxon>Pseudomonadota</taxon>
        <taxon>Betaproteobacteria</taxon>
        <taxon>Burkholderiales</taxon>
        <taxon>Burkholderiaceae</taxon>
        <taxon>Cupriavidus</taxon>
    </lineage>
</organism>
<dbReference type="Proteomes" id="UP001056648">
    <property type="component" value="Chromosome 1"/>
</dbReference>
<evidence type="ECO:0000259" key="5">
    <source>
        <dbReference type="PROSITE" id="PS50931"/>
    </source>
</evidence>
<name>A0ABY4VKJ0_9BURK</name>
<keyword evidence="7" id="KW-1185">Reference proteome</keyword>
<evidence type="ECO:0000313" key="7">
    <source>
        <dbReference type="Proteomes" id="UP001056648"/>
    </source>
</evidence>
<dbReference type="SUPFAM" id="SSF46785">
    <property type="entry name" value="Winged helix' DNA-binding domain"/>
    <property type="match status" value="1"/>
</dbReference>
<dbReference type="SUPFAM" id="SSF53850">
    <property type="entry name" value="Periplasmic binding protein-like II"/>
    <property type="match status" value="1"/>
</dbReference>
<evidence type="ECO:0000256" key="1">
    <source>
        <dbReference type="ARBA" id="ARBA00009437"/>
    </source>
</evidence>
<keyword evidence="4" id="KW-0804">Transcription</keyword>
<dbReference type="Pfam" id="PF00126">
    <property type="entry name" value="HTH_1"/>
    <property type="match status" value="1"/>
</dbReference>
<dbReference type="PANTHER" id="PTHR30537">
    <property type="entry name" value="HTH-TYPE TRANSCRIPTIONAL REGULATOR"/>
    <property type="match status" value="1"/>
</dbReference>
<dbReference type="InterPro" id="IPR036388">
    <property type="entry name" value="WH-like_DNA-bd_sf"/>
</dbReference>
<evidence type="ECO:0000256" key="3">
    <source>
        <dbReference type="ARBA" id="ARBA00023125"/>
    </source>
</evidence>
<keyword evidence="2" id="KW-0805">Transcription regulation</keyword>
<evidence type="ECO:0000256" key="4">
    <source>
        <dbReference type="ARBA" id="ARBA00023163"/>
    </source>
</evidence>
<accession>A0ABY4VKJ0</accession>
<gene>
    <name evidence="6" type="ORF">NDR89_01425</name>
</gene>
<dbReference type="Gene3D" id="1.10.10.10">
    <property type="entry name" value="Winged helix-like DNA-binding domain superfamily/Winged helix DNA-binding domain"/>
    <property type="match status" value="1"/>
</dbReference>
<protein>
    <submittedName>
        <fullName evidence="6">LysR family transcriptional regulator</fullName>
    </submittedName>
</protein>
<reference evidence="6" key="1">
    <citation type="submission" date="2022-06" db="EMBL/GenBank/DDBJ databases">
        <title>Complete genome sequence and characterization of Cupriavidus gilardii QJ1 isolated from contaminating cells.</title>
        <authorList>
            <person name="Qi J."/>
        </authorList>
    </citation>
    <scope>NUCLEOTIDE SEQUENCE</scope>
    <source>
        <strain evidence="6">QJ1</strain>
    </source>
</reference>
<dbReference type="Pfam" id="PF03466">
    <property type="entry name" value="LysR_substrate"/>
    <property type="match status" value="1"/>
</dbReference>
<proteinExistence type="inferred from homology"/>
<keyword evidence="3" id="KW-0238">DNA-binding</keyword>
<dbReference type="PROSITE" id="PS50931">
    <property type="entry name" value="HTH_LYSR"/>
    <property type="match status" value="1"/>
</dbReference>
<evidence type="ECO:0000313" key="6">
    <source>
        <dbReference type="EMBL" id="USE77740.1"/>
    </source>
</evidence>